<evidence type="ECO:0000256" key="1">
    <source>
        <dbReference type="SAM" id="Coils"/>
    </source>
</evidence>
<feature type="transmembrane region" description="Helical" evidence="2">
    <location>
        <begin position="36"/>
        <end position="57"/>
    </location>
</feature>
<accession>A0A0C2XLQ1</accession>
<feature type="coiled-coil region" evidence="1">
    <location>
        <begin position="211"/>
        <end position="238"/>
    </location>
</feature>
<evidence type="ECO:0000313" key="3">
    <source>
        <dbReference type="EMBL" id="KIL69998.1"/>
    </source>
</evidence>
<dbReference type="AlphaFoldDB" id="A0A0C2XLQ1"/>
<keyword evidence="2" id="KW-0472">Membrane</keyword>
<evidence type="ECO:0000313" key="4">
    <source>
        <dbReference type="Proteomes" id="UP000054549"/>
    </source>
</evidence>
<gene>
    <name evidence="3" type="ORF">M378DRAFT_98260</name>
</gene>
<proteinExistence type="predicted"/>
<dbReference type="EMBL" id="KN818225">
    <property type="protein sequence ID" value="KIL69998.1"/>
    <property type="molecule type" value="Genomic_DNA"/>
</dbReference>
<organism evidence="3 4">
    <name type="scientific">Amanita muscaria (strain Koide BX008)</name>
    <dbReference type="NCBI Taxonomy" id="946122"/>
    <lineage>
        <taxon>Eukaryota</taxon>
        <taxon>Fungi</taxon>
        <taxon>Dikarya</taxon>
        <taxon>Basidiomycota</taxon>
        <taxon>Agaricomycotina</taxon>
        <taxon>Agaricomycetes</taxon>
        <taxon>Agaricomycetidae</taxon>
        <taxon>Agaricales</taxon>
        <taxon>Pluteineae</taxon>
        <taxon>Amanitaceae</taxon>
        <taxon>Amanita</taxon>
    </lineage>
</organism>
<protein>
    <submittedName>
        <fullName evidence="3">Uncharacterized protein</fullName>
    </submittedName>
</protein>
<dbReference type="OrthoDB" id="3366659at2759"/>
<keyword evidence="2" id="KW-0812">Transmembrane</keyword>
<dbReference type="STRING" id="946122.A0A0C2XLQ1"/>
<reference evidence="3 4" key="1">
    <citation type="submission" date="2014-04" db="EMBL/GenBank/DDBJ databases">
        <title>Evolutionary Origins and Diversification of the Mycorrhizal Mutualists.</title>
        <authorList>
            <consortium name="DOE Joint Genome Institute"/>
            <consortium name="Mycorrhizal Genomics Consortium"/>
            <person name="Kohler A."/>
            <person name="Kuo A."/>
            <person name="Nagy L.G."/>
            <person name="Floudas D."/>
            <person name="Copeland A."/>
            <person name="Barry K.W."/>
            <person name="Cichocki N."/>
            <person name="Veneault-Fourrey C."/>
            <person name="LaButti K."/>
            <person name="Lindquist E.A."/>
            <person name="Lipzen A."/>
            <person name="Lundell T."/>
            <person name="Morin E."/>
            <person name="Murat C."/>
            <person name="Riley R."/>
            <person name="Ohm R."/>
            <person name="Sun H."/>
            <person name="Tunlid A."/>
            <person name="Henrissat B."/>
            <person name="Grigoriev I.V."/>
            <person name="Hibbett D.S."/>
            <person name="Martin F."/>
        </authorList>
    </citation>
    <scope>NUCLEOTIDE SEQUENCE [LARGE SCALE GENOMIC DNA]</scope>
    <source>
        <strain evidence="3 4">Koide BX008</strain>
    </source>
</reference>
<keyword evidence="4" id="KW-1185">Reference proteome</keyword>
<name>A0A0C2XLQ1_AMAMK</name>
<dbReference type="InParanoid" id="A0A0C2XLQ1"/>
<dbReference type="PANTHER" id="PTHR41390:SF1">
    <property type="entry name" value="NADH-UBIQUINONE OXIDOREDUCTASE 213 KDA SUBUNIT"/>
    <property type="match status" value="1"/>
</dbReference>
<keyword evidence="2" id="KW-1133">Transmembrane helix</keyword>
<evidence type="ECO:0000256" key="2">
    <source>
        <dbReference type="SAM" id="Phobius"/>
    </source>
</evidence>
<feature type="transmembrane region" description="Helical" evidence="2">
    <location>
        <begin position="12"/>
        <end position="30"/>
    </location>
</feature>
<dbReference type="PANTHER" id="PTHR41390">
    <property type="entry name" value="CHROMOSOME 7, WHOLE GENOME SHOTGUN SEQUENCE"/>
    <property type="match status" value="1"/>
</dbReference>
<sequence>MEKSAPYTVAQGTITTSALSAFVTGVYGIITSHPNYGVLAGAAAFNSGVTAATFFGLREYVVSPLLVSTLPFAQYERRRHELGYADTHCPSNSQPSISWSDKRAHKLLDSGLSGAATGGILRGWRSGPAAALPGALTVGAACIGLQYAFNEASIARLRYASRQSSKDEEASLTDTRLPLDHNIALLEPPSSFGDKVLGLLGVRKMDEVEYLEKMKKTRDRHLERIAELEKQLEVESRGDKN</sequence>
<dbReference type="HOGENOM" id="CLU_083703_0_0_1"/>
<keyword evidence="1" id="KW-0175">Coiled coil</keyword>
<dbReference type="Proteomes" id="UP000054549">
    <property type="component" value="Unassembled WGS sequence"/>
</dbReference>